<accession>A0A482J0S1</accession>
<dbReference type="Proteomes" id="UP000253772">
    <property type="component" value="Chromosome c2"/>
</dbReference>
<sequence>MNRNLFVALGLAVLVTPVAAAAADAGRMSAAQIVDRNVAARGGLAAWRAVNTLTMSGELDAGGKKETKLPFVATMKRPHKVRFELRFQDQTAVQVYDGTQGWKVRPFLGRDGAEPFTPAEAKAAAEWAELDGPLVDYARKGSTVELEGTDTVEGHRAYRLRLTTKDRVQRRVWVDASSFLEVKMDGEPRVMDGRPRPVAIYYREYGKENGLMMPHVVETVVVGVKPGHKMKIQRVAVNPPVDDAAFAKPQVAVPGAAGQ</sequence>
<dbReference type="OrthoDB" id="128937at2"/>
<keyword evidence="1" id="KW-0732">Signal</keyword>
<evidence type="ECO:0000256" key="1">
    <source>
        <dbReference type="SAM" id="SignalP"/>
    </source>
</evidence>
<dbReference type="Gene3D" id="2.50.20.10">
    <property type="entry name" value="Lipoprotein localisation LolA/LolB/LppX"/>
    <property type="match status" value="1"/>
</dbReference>
<organism evidence="2 3">
    <name type="scientific">Cupriavidus metallidurans</name>
    <dbReference type="NCBI Taxonomy" id="119219"/>
    <lineage>
        <taxon>Bacteria</taxon>
        <taxon>Pseudomonadati</taxon>
        <taxon>Pseudomonadota</taxon>
        <taxon>Betaproteobacteria</taxon>
        <taxon>Burkholderiales</taxon>
        <taxon>Burkholderiaceae</taxon>
        <taxon>Cupriavidus</taxon>
    </lineage>
</organism>
<dbReference type="RefSeq" id="WP_024569381.1">
    <property type="nucleotide sequence ID" value="NZ_CP037901.1"/>
</dbReference>
<proteinExistence type="predicted"/>
<evidence type="ECO:0000313" key="3">
    <source>
        <dbReference type="Proteomes" id="UP000253772"/>
    </source>
</evidence>
<dbReference type="AlphaFoldDB" id="A0A482J0S1"/>
<keyword evidence="2" id="KW-0449">Lipoprotein</keyword>
<feature type="chain" id="PRO_5019764751" evidence="1">
    <location>
        <begin position="23"/>
        <end position="259"/>
    </location>
</feature>
<gene>
    <name evidence="2" type="ORF">DDF84_023360</name>
</gene>
<name>A0A482J0S1_9BURK</name>
<protein>
    <submittedName>
        <fullName evidence="2">Outer membrane lipoprotein-sorting protein</fullName>
    </submittedName>
</protein>
<evidence type="ECO:0000313" key="2">
    <source>
        <dbReference type="EMBL" id="QBP12630.1"/>
    </source>
</evidence>
<dbReference type="EMBL" id="CP037901">
    <property type="protein sequence ID" value="QBP12630.1"/>
    <property type="molecule type" value="Genomic_DNA"/>
</dbReference>
<feature type="signal peptide" evidence="1">
    <location>
        <begin position="1"/>
        <end position="22"/>
    </location>
</feature>
<reference evidence="2 3" key="1">
    <citation type="submission" date="2019-03" db="EMBL/GenBank/DDBJ databases">
        <title>Comparative insights into the high quality Complete genome sequence of highly metal resistant Cupriavidus metallidurans strain BS1 isolated from a gold-copper mine.</title>
        <authorList>
            <person name="Mazhar H.S."/>
            <person name="Rensing C."/>
        </authorList>
    </citation>
    <scope>NUCLEOTIDE SEQUENCE [LARGE SCALE GENOMIC DNA]</scope>
    <source>
        <strain evidence="2 3">BS1</strain>
    </source>
</reference>